<dbReference type="EMBL" id="MAYW01000046">
    <property type="protein sequence ID" value="ODS32855.1"/>
    <property type="molecule type" value="Genomic_DNA"/>
</dbReference>
<name>A0A1E3XB48_9BACT</name>
<organism evidence="2 3">
    <name type="scientific">Candidatus Scalindua rubra</name>
    <dbReference type="NCBI Taxonomy" id="1872076"/>
    <lineage>
        <taxon>Bacteria</taxon>
        <taxon>Pseudomonadati</taxon>
        <taxon>Planctomycetota</taxon>
        <taxon>Candidatus Brocadiia</taxon>
        <taxon>Candidatus Brocadiales</taxon>
        <taxon>Candidatus Scalinduaceae</taxon>
        <taxon>Candidatus Scalindua</taxon>
    </lineage>
</organism>
<dbReference type="PROSITE" id="PS51494">
    <property type="entry name" value="SPOIVB"/>
    <property type="match status" value="1"/>
</dbReference>
<sequence>MRSTKKILFLFILKLIVFLHAVLILSPHIAIAVEVMGVDEITPGMKGYGKTVFSGKRIEVFNIEVLGVLKNWEAMNDMILVKMTGGPLNKTGIIAGMSGSPVFINNKLIGAVSHGWSFAKEAIAGVTPISTMMKVLEIDSQVKETTFAENDNTWSASLNTQDPKVINKLRSQGILHEDKLSKNTNFQQPFVIDLVPIQTPLIVSGYDYRSLKRMSPLFSKLGWFPFQSNRGGSDLPTNLNAFVPGASIAVEIIRGDLSASAIGTVTYRDGNNILAFGHPIIQTGTTDLPMSTAHVYTILASQSGSVKMAVPGEEIGKVTQDRRSAVVGRIGEYTQMIPCQTEIKGTLNVKYNFEIVHDKLLTPILVQMAIESALLATEKSVGEKSVDLRLDIDIAGRKKPVKIENVYYDPGPTWFPVYNIVQPITTLLNNKFQTTKIKSVKLVASISETRSTASIENIRVSKKWVSPGDEILLNIRLKPFTQEYVSVPVKIKIPDDVTHGSSIKVTVCDANHSKMLERASAPGRLVPSSFEQLISYIEDVENNKNLIVKIRLNKKGLTYMGEDFPSLPNSFLSIMSLSNQSGASPLQSEIVKRIQTEWLINGKQSINLFINKGS</sequence>
<protein>
    <recommendedName>
        <fullName evidence="1">Peptidase S55 domain-containing protein</fullName>
    </recommendedName>
</protein>
<reference evidence="2 3" key="1">
    <citation type="submission" date="2016-07" db="EMBL/GenBank/DDBJ databases">
        <title>Draft genome of Scalindua rubra, obtained from a brine-seawater interface in the Red Sea, sheds light on salt adaptation in anammox bacteria.</title>
        <authorList>
            <person name="Speth D.R."/>
            <person name="Lagkouvardos I."/>
            <person name="Wang Y."/>
            <person name="Qian P.-Y."/>
            <person name="Dutilh B.E."/>
            <person name="Jetten M.S."/>
        </authorList>
    </citation>
    <scope>NUCLEOTIDE SEQUENCE [LARGE SCALE GENOMIC DNA]</scope>
    <source>
        <strain evidence="2">BSI-1</strain>
    </source>
</reference>
<dbReference type="Pfam" id="PF05580">
    <property type="entry name" value="Peptidase_S55"/>
    <property type="match status" value="1"/>
</dbReference>
<proteinExistence type="predicted"/>
<dbReference type="SUPFAM" id="SSF50494">
    <property type="entry name" value="Trypsin-like serine proteases"/>
    <property type="match status" value="1"/>
</dbReference>
<accession>A0A1E3XB48</accession>
<dbReference type="InterPro" id="IPR008763">
    <property type="entry name" value="Peptidase_S55"/>
</dbReference>
<evidence type="ECO:0000313" key="3">
    <source>
        <dbReference type="Proteomes" id="UP000094056"/>
    </source>
</evidence>
<gene>
    <name evidence="2" type="ORF">SCARUB_02014</name>
</gene>
<comment type="caution">
    <text evidence="2">The sequence shown here is derived from an EMBL/GenBank/DDBJ whole genome shotgun (WGS) entry which is preliminary data.</text>
</comment>
<feature type="domain" description="Peptidase S55" evidence="1">
    <location>
        <begin position="1"/>
        <end position="148"/>
    </location>
</feature>
<dbReference type="InterPro" id="IPR009003">
    <property type="entry name" value="Peptidase_S1_PA"/>
</dbReference>
<dbReference type="AlphaFoldDB" id="A0A1E3XB48"/>
<dbReference type="Proteomes" id="UP000094056">
    <property type="component" value="Unassembled WGS sequence"/>
</dbReference>
<evidence type="ECO:0000313" key="2">
    <source>
        <dbReference type="EMBL" id="ODS32855.1"/>
    </source>
</evidence>
<evidence type="ECO:0000259" key="1">
    <source>
        <dbReference type="PROSITE" id="PS51494"/>
    </source>
</evidence>